<dbReference type="EMBL" id="JBHRSS010000003">
    <property type="protein sequence ID" value="MFC3103223.1"/>
    <property type="molecule type" value="Genomic_DNA"/>
</dbReference>
<sequence length="555" mass="61802">MLAIDNEISDQGNLSSHHSMRISQCRWMVLSFLLLCWAEGATAAEASIQIKDDNPYHVHAPGEPFSVQVSVTNASGGGVRYYWRNAQGERLSDPAPVNAGSTQTITSPAREVGYYGLVFETSTLGLSLPGRRVGEAREYGFVVLPRLSTSQRRLNPASSFGIVHADPNDPYLGGWVKTTTWLSGRSSRNRNAADAAGWRGHMDYVRERGLVELPLIADDPWVSDDSKPVPGAQLSLIKNLSKQYFKSDPEVLFWEVGIEENITSEYPKAYYWSNLEAKIKAVREAANEANSGIKLIYQVAGIDTESVDRFLSSEAAKVYDILSLHPYAWPDFPSPETWLEDYVNTIRQHMAENGVANMPIWFTEVGAPHQGNYPGGFFGYPSDGNQVGGLSRLGEAVYMSKIYALALPIGINKIFWYNYQDWGDRREYAEDHFGIRDYWGFPKPAYAAFYNLRMWLDNKSPGETRQLPGNVWVSEFKGAQEDVLVVWVYTENRNKVRSEVAWSALRPGLSKAGITQIANVVGTPVSAESEGLFVTDEPVFVVVSHAGQQTIAFPE</sequence>
<keyword evidence="3" id="KW-1185">Reference proteome</keyword>
<gene>
    <name evidence="2" type="ORF">ACFOSU_04890</name>
</gene>
<name>A0ABV7EKI2_9GAMM</name>
<keyword evidence="1" id="KW-0732">Signal</keyword>
<evidence type="ECO:0000256" key="1">
    <source>
        <dbReference type="SAM" id="SignalP"/>
    </source>
</evidence>
<feature type="chain" id="PRO_5047341807" description="Asl1-like glycosyl hydrolase catalytic domain-containing protein" evidence="1">
    <location>
        <begin position="44"/>
        <end position="555"/>
    </location>
</feature>
<accession>A0ABV7EKI2</accession>
<organism evidence="2 3">
    <name type="scientific">Salinisphaera aquimarina</name>
    <dbReference type="NCBI Taxonomy" id="2094031"/>
    <lineage>
        <taxon>Bacteria</taxon>
        <taxon>Pseudomonadati</taxon>
        <taxon>Pseudomonadota</taxon>
        <taxon>Gammaproteobacteria</taxon>
        <taxon>Salinisphaerales</taxon>
        <taxon>Salinisphaeraceae</taxon>
        <taxon>Salinisphaera</taxon>
    </lineage>
</organism>
<evidence type="ECO:0000313" key="2">
    <source>
        <dbReference type="EMBL" id="MFC3103223.1"/>
    </source>
</evidence>
<proteinExistence type="predicted"/>
<protein>
    <recommendedName>
        <fullName evidence="4">Asl1-like glycosyl hydrolase catalytic domain-containing protein</fullName>
    </recommendedName>
</protein>
<comment type="caution">
    <text evidence="2">The sequence shown here is derived from an EMBL/GenBank/DDBJ whole genome shotgun (WGS) entry which is preliminary data.</text>
</comment>
<dbReference type="Gene3D" id="3.20.20.80">
    <property type="entry name" value="Glycosidases"/>
    <property type="match status" value="1"/>
</dbReference>
<feature type="signal peptide" evidence="1">
    <location>
        <begin position="1"/>
        <end position="43"/>
    </location>
</feature>
<evidence type="ECO:0000313" key="3">
    <source>
        <dbReference type="Proteomes" id="UP001595462"/>
    </source>
</evidence>
<dbReference type="Proteomes" id="UP001595462">
    <property type="component" value="Unassembled WGS sequence"/>
</dbReference>
<reference evidence="3" key="1">
    <citation type="journal article" date="2019" name="Int. J. Syst. Evol. Microbiol.">
        <title>The Global Catalogue of Microorganisms (GCM) 10K type strain sequencing project: providing services to taxonomists for standard genome sequencing and annotation.</title>
        <authorList>
            <consortium name="The Broad Institute Genomics Platform"/>
            <consortium name="The Broad Institute Genome Sequencing Center for Infectious Disease"/>
            <person name="Wu L."/>
            <person name="Ma J."/>
        </authorList>
    </citation>
    <scope>NUCLEOTIDE SEQUENCE [LARGE SCALE GENOMIC DNA]</scope>
    <source>
        <strain evidence="3">KCTC 52640</strain>
    </source>
</reference>
<dbReference type="InterPro" id="IPR017853">
    <property type="entry name" value="GH"/>
</dbReference>
<dbReference type="SUPFAM" id="SSF51445">
    <property type="entry name" value="(Trans)glycosidases"/>
    <property type="match status" value="1"/>
</dbReference>
<evidence type="ECO:0008006" key="4">
    <source>
        <dbReference type="Google" id="ProtNLM"/>
    </source>
</evidence>
<dbReference type="RefSeq" id="WP_380687047.1">
    <property type="nucleotide sequence ID" value="NZ_JBHRSS010000003.1"/>
</dbReference>